<organism evidence="1 2">
    <name type="scientific">Solanum verrucosum</name>
    <dbReference type="NCBI Taxonomy" id="315347"/>
    <lineage>
        <taxon>Eukaryota</taxon>
        <taxon>Viridiplantae</taxon>
        <taxon>Streptophyta</taxon>
        <taxon>Embryophyta</taxon>
        <taxon>Tracheophyta</taxon>
        <taxon>Spermatophyta</taxon>
        <taxon>Magnoliopsida</taxon>
        <taxon>eudicotyledons</taxon>
        <taxon>Gunneridae</taxon>
        <taxon>Pentapetalae</taxon>
        <taxon>asterids</taxon>
        <taxon>lamiids</taxon>
        <taxon>Solanales</taxon>
        <taxon>Solanaceae</taxon>
        <taxon>Solanoideae</taxon>
        <taxon>Solaneae</taxon>
        <taxon>Solanum</taxon>
    </lineage>
</organism>
<proteinExistence type="predicted"/>
<reference evidence="1" key="1">
    <citation type="submission" date="2023-08" db="EMBL/GenBank/DDBJ databases">
        <title>A de novo genome assembly of Solanum verrucosum Schlechtendal, a Mexican diploid species geographically isolated from the other diploid A-genome species in potato relatives.</title>
        <authorList>
            <person name="Hosaka K."/>
        </authorList>
    </citation>
    <scope>NUCLEOTIDE SEQUENCE</scope>
    <source>
        <tissue evidence="1">Young leaves</tissue>
    </source>
</reference>
<keyword evidence="2" id="KW-1185">Reference proteome</keyword>
<sequence length="67" mass="7633">MSSFSNSSMTSVDEGRYCRCGNEALLKTSWTQLNPGVDFLLVEFQRKWVAVTIFFGMKIDILHKQIG</sequence>
<evidence type="ECO:0000313" key="1">
    <source>
        <dbReference type="EMBL" id="WMV10471.1"/>
    </source>
</evidence>
<accession>A0AAF0PTH0</accession>
<dbReference type="Proteomes" id="UP001234989">
    <property type="component" value="Chromosome 1"/>
</dbReference>
<name>A0AAF0PTH0_SOLVR</name>
<protein>
    <submittedName>
        <fullName evidence="1">Uncharacterized protein</fullName>
    </submittedName>
</protein>
<dbReference type="EMBL" id="CP133612">
    <property type="protein sequence ID" value="WMV10471.1"/>
    <property type="molecule type" value="Genomic_DNA"/>
</dbReference>
<gene>
    <name evidence="1" type="ORF">MTR67_003856</name>
</gene>
<dbReference type="AlphaFoldDB" id="A0AAF0PTH0"/>
<evidence type="ECO:0000313" key="2">
    <source>
        <dbReference type="Proteomes" id="UP001234989"/>
    </source>
</evidence>